<dbReference type="InParanoid" id="Q2LUM3"/>
<dbReference type="PANTHER" id="PTHR45586">
    <property type="entry name" value="TPR REPEAT-CONTAINING PROTEIN PA4667"/>
    <property type="match status" value="1"/>
</dbReference>
<dbReference type="AlphaFoldDB" id="Q2LUM3"/>
<keyword evidence="1" id="KW-0677">Repeat</keyword>
<feature type="repeat" description="TPR" evidence="3">
    <location>
        <begin position="156"/>
        <end position="189"/>
    </location>
</feature>
<feature type="repeat" description="TPR" evidence="3">
    <location>
        <begin position="120"/>
        <end position="153"/>
    </location>
</feature>
<dbReference type="HOGENOM" id="CLU_003728_9_1_7"/>
<dbReference type="InterPro" id="IPR019734">
    <property type="entry name" value="TPR_rpt"/>
</dbReference>
<dbReference type="eggNOG" id="COG0457">
    <property type="taxonomic scope" value="Bacteria"/>
</dbReference>
<dbReference type="EMBL" id="CP000252">
    <property type="protein sequence ID" value="ABC77785.1"/>
    <property type="molecule type" value="Genomic_DNA"/>
</dbReference>
<dbReference type="PROSITE" id="PS50293">
    <property type="entry name" value="TPR_REGION"/>
    <property type="match status" value="2"/>
</dbReference>
<feature type="repeat" description="TPR" evidence="3">
    <location>
        <begin position="227"/>
        <end position="260"/>
    </location>
</feature>
<dbReference type="InterPro" id="IPR011990">
    <property type="entry name" value="TPR-like_helical_dom_sf"/>
</dbReference>
<feature type="repeat" description="TPR" evidence="3">
    <location>
        <begin position="51"/>
        <end position="84"/>
    </location>
</feature>
<accession>Q2LUM3</accession>
<keyword evidence="5" id="KW-1185">Reference proteome</keyword>
<dbReference type="PROSITE" id="PS50005">
    <property type="entry name" value="TPR"/>
    <property type="match status" value="4"/>
</dbReference>
<dbReference type="SMART" id="SM00028">
    <property type="entry name" value="TPR"/>
    <property type="match status" value="6"/>
</dbReference>
<gene>
    <name evidence="4" type="ORF">SYN_01414</name>
</gene>
<evidence type="ECO:0000256" key="1">
    <source>
        <dbReference type="ARBA" id="ARBA00022737"/>
    </source>
</evidence>
<dbReference type="FunCoup" id="Q2LUM3">
    <property type="interactions" value="34"/>
</dbReference>
<dbReference type="STRING" id="56780.SYN_01414"/>
<evidence type="ECO:0000313" key="4">
    <source>
        <dbReference type="EMBL" id="ABC77785.1"/>
    </source>
</evidence>
<protein>
    <submittedName>
        <fullName evidence="4">Tetratricopeptide repeat family protein</fullName>
    </submittedName>
</protein>
<reference evidence="4 5" key="1">
    <citation type="journal article" date="2007" name="Proc. Natl. Acad. Sci. U.S.A.">
        <title>The genome of Syntrophus aciditrophicus: life at the thermodynamic limit of microbial growth.</title>
        <authorList>
            <person name="McInerney M.J."/>
            <person name="Rohlin L."/>
            <person name="Mouttaki H."/>
            <person name="Kim U."/>
            <person name="Krupp R.S."/>
            <person name="Rios-Hernandez L."/>
            <person name="Sieber J."/>
            <person name="Struchtemeyer C.G."/>
            <person name="Bhattacharyya A."/>
            <person name="Campbell J.W."/>
            <person name="Gunsalus R.P."/>
        </authorList>
    </citation>
    <scope>NUCLEOTIDE SEQUENCE [LARGE SCALE GENOMIC DNA]</scope>
    <source>
        <strain evidence="4 5">SB</strain>
    </source>
</reference>
<dbReference type="InterPro" id="IPR051012">
    <property type="entry name" value="CellSynth/LPSAsmb/PSIAsmb"/>
</dbReference>
<dbReference type="Pfam" id="PF14559">
    <property type="entry name" value="TPR_19"/>
    <property type="match status" value="1"/>
</dbReference>
<name>Q2LUM3_SYNAS</name>
<evidence type="ECO:0000256" key="2">
    <source>
        <dbReference type="ARBA" id="ARBA00022803"/>
    </source>
</evidence>
<organism evidence="4 5">
    <name type="scientific">Syntrophus aciditrophicus (strain SB)</name>
    <dbReference type="NCBI Taxonomy" id="56780"/>
    <lineage>
        <taxon>Bacteria</taxon>
        <taxon>Pseudomonadati</taxon>
        <taxon>Thermodesulfobacteriota</taxon>
        <taxon>Syntrophia</taxon>
        <taxon>Syntrophales</taxon>
        <taxon>Syntrophaceae</taxon>
        <taxon>Syntrophus</taxon>
    </lineage>
</organism>
<evidence type="ECO:0000256" key="3">
    <source>
        <dbReference type="PROSITE-ProRule" id="PRU00339"/>
    </source>
</evidence>
<keyword evidence="2 3" id="KW-0802">TPR repeat</keyword>
<evidence type="ECO:0000313" key="5">
    <source>
        <dbReference type="Proteomes" id="UP000001933"/>
    </source>
</evidence>
<proteinExistence type="predicted"/>
<dbReference type="Proteomes" id="UP000001933">
    <property type="component" value="Chromosome"/>
</dbReference>
<dbReference type="Pfam" id="PF13424">
    <property type="entry name" value="TPR_12"/>
    <property type="match status" value="1"/>
</dbReference>
<dbReference type="SUPFAM" id="SSF81901">
    <property type="entry name" value="HCP-like"/>
    <property type="match status" value="1"/>
</dbReference>
<sequence length="277" mass="31005">MTGGRTSHFAGKERSGSSMSRKLSIITLWAWIGLIISVAGCATSPWNQEQADIHMNIGNAYIQSGKYNSALKELLQAKKLGKPNPRVHYSLAVSYYYGKGLNQLAIAELKKAVNLDTDYSEAYNFLGVIYSSMEKWDQAIEAFEKALSNILYDTPAYAHYNMGWAYYKKGDYGSALKQYELALVQDPDTVDLPLLEKNMGIVLLAQGRTADALKHLQKSIALMPSLAESHYWLGRCYIEQKNLEKAEAAFQQVMKLAPDTEWAEKSRGKIEELSALK</sequence>
<dbReference type="PANTHER" id="PTHR45586:SF1">
    <property type="entry name" value="LIPOPOLYSACCHARIDE ASSEMBLY PROTEIN B"/>
    <property type="match status" value="1"/>
</dbReference>
<dbReference type="KEGG" id="sat:SYN_01414"/>
<dbReference type="Pfam" id="PF13414">
    <property type="entry name" value="TPR_11"/>
    <property type="match status" value="1"/>
</dbReference>
<dbReference type="Gene3D" id="1.25.40.10">
    <property type="entry name" value="Tetratricopeptide repeat domain"/>
    <property type="match status" value="2"/>
</dbReference>